<dbReference type="AlphaFoldDB" id="W6RG89"/>
<name>W6RG89_9HYPH</name>
<proteinExistence type="predicted"/>
<evidence type="ECO:0000313" key="2">
    <source>
        <dbReference type="Proteomes" id="UP000019443"/>
    </source>
</evidence>
<protein>
    <submittedName>
        <fullName evidence="1">Uncharacterized protein</fullName>
    </submittedName>
</protein>
<gene>
    <name evidence="1" type="ORF">LPU83_pLPU83a_0023</name>
</gene>
<reference evidence="1" key="1">
    <citation type="submission" date="2013-11" db="EMBL/GenBank/DDBJ databases">
        <title>Draft genome sequence of the broad-host-range Rhizobium sp. LPU83 strain, a member of the low-genetic diversity Oregon-like Rhizobium sp. group.</title>
        <authorList>
            <person name="Wibberg D."/>
            <person name="Puehler A."/>
            <person name="Schlueter A."/>
        </authorList>
    </citation>
    <scope>NUCLEOTIDE SEQUENCE [LARGE SCALE GENOMIC DNA]</scope>
    <source>
        <strain evidence="1">LPU83</strain>
        <plasmid evidence="1">pLPU83a</plasmid>
    </source>
</reference>
<accession>W6RG89</accession>
<dbReference type="Proteomes" id="UP000019443">
    <property type="component" value="Plasmid pLPU83a"/>
</dbReference>
<dbReference type="PATRIC" id="fig|348824.6.peg.4534"/>
<dbReference type="EMBL" id="HG916853">
    <property type="protein sequence ID" value="CDM59864.1"/>
    <property type="molecule type" value="Genomic_DNA"/>
</dbReference>
<keyword evidence="1" id="KW-0614">Plasmid</keyword>
<geneLocation type="plasmid" evidence="1 2">
    <name>pLPU83a</name>
</geneLocation>
<evidence type="ECO:0000313" key="1">
    <source>
        <dbReference type="EMBL" id="CDM59864.1"/>
    </source>
</evidence>
<dbReference type="KEGG" id="rhl:LPU83_pLPU83a_0023"/>
<dbReference type="HOGENOM" id="CLU_2719583_0_0_5"/>
<organism evidence="1 2">
    <name type="scientific">Rhizobium favelukesii</name>
    <dbReference type="NCBI Taxonomy" id="348824"/>
    <lineage>
        <taxon>Bacteria</taxon>
        <taxon>Pseudomonadati</taxon>
        <taxon>Pseudomonadota</taxon>
        <taxon>Alphaproteobacteria</taxon>
        <taxon>Hyphomicrobiales</taxon>
        <taxon>Rhizobiaceae</taxon>
        <taxon>Rhizobium/Agrobacterium group</taxon>
        <taxon>Rhizobium</taxon>
    </lineage>
</organism>
<sequence>MFILKATGKLWHGDIRFAFDLCDQEIAKRRQFPCTWWPSLTRGGYQPSPLPALQQLDRTAVADCEMTGSGSP</sequence>
<keyword evidence="2" id="KW-1185">Reference proteome</keyword>